<dbReference type="PANTHER" id="PTHR14795:SF0">
    <property type="entry name" value="TRANSMEMBRANE PROTEIN 62"/>
    <property type="match status" value="1"/>
</dbReference>
<accession>A0ABR2JD38</accession>
<reference evidence="3 4" key="1">
    <citation type="submission" date="2024-04" db="EMBL/GenBank/DDBJ databases">
        <title>Tritrichomonas musculus Genome.</title>
        <authorList>
            <person name="Alves-Ferreira E."/>
            <person name="Grigg M."/>
            <person name="Lorenzi H."/>
            <person name="Galac M."/>
        </authorList>
    </citation>
    <scope>NUCLEOTIDE SEQUENCE [LARGE SCALE GENOMIC DNA]</scope>
    <source>
        <strain evidence="3 4">EAF2021</strain>
    </source>
</reference>
<dbReference type="PANTHER" id="PTHR14795">
    <property type="entry name" value="HELICASE RELATED"/>
    <property type="match status" value="1"/>
</dbReference>
<feature type="domain" description="Calcineurin-like phosphoesterase" evidence="2">
    <location>
        <begin position="40"/>
        <end position="264"/>
    </location>
</feature>
<keyword evidence="1" id="KW-1133">Transmembrane helix</keyword>
<dbReference type="SUPFAM" id="SSF56300">
    <property type="entry name" value="Metallo-dependent phosphatases"/>
    <property type="match status" value="1"/>
</dbReference>
<comment type="caution">
    <text evidence="3">The sequence shown here is derived from an EMBL/GenBank/DDBJ whole genome shotgun (WGS) entry which is preliminary data.</text>
</comment>
<dbReference type="Pfam" id="PF00149">
    <property type="entry name" value="Metallophos"/>
    <property type="match status" value="1"/>
</dbReference>
<name>A0ABR2JD38_9EUKA</name>
<feature type="transmembrane region" description="Helical" evidence="1">
    <location>
        <begin position="562"/>
        <end position="581"/>
    </location>
</feature>
<dbReference type="InterPro" id="IPR004843">
    <property type="entry name" value="Calcineurin-like_PHP"/>
</dbReference>
<feature type="transmembrane region" description="Helical" evidence="1">
    <location>
        <begin position="443"/>
        <end position="463"/>
    </location>
</feature>
<dbReference type="EMBL" id="JAPFFF010000012">
    <property type="protein sequence ID" value="KAK8875639.1"/>
    <property type="molecule type" value="Genomic_DNA"/>
</dbReference>
<dbReference type="Gene3D" id="3.60.21.10">
    <property type="match status" value="1"/>
</dbReference>
<dbReference type="Proteomes" id="UP001470230">
    <property type="component" value="Unassembled WGS sequence"/>
</dbReference>
<feature type="transmembrane region" description="Helical" evidence="1">
    <location>
        <begin position="623"/>
        <end position="643"/>
    </location>
</feature>
<keyword evidence="4" id="KW-1185">Reference proteome</keyword>
<organism evidence="3 4">
    <name type="scientific">Tritrichomonas musculus</name>
    <dbReference type="NCBI Taxonomy" id="1915356"/>
    <lineage>
        <taxon>Eukaryota</taxon>
        <taxon>Metamonada</taxon>
        <taxon>Parabasalia</taxon>
        <taxon>Tritrichomonadida</taxon>
        <taxon>Tritrichomonadidae</taxon>
        <taxon>Tritrichomonas</taxon>
    </lineage>
</organism>
<evidence type="ECO:0000313" key="3">
    <source>
        <dbReference type="EMBL" id="KAK8875639.1"/>
    </source>
</evidence>
<feature type="transmembrane region" description="Helical" evidence="1">
    <location>
        <begin position="511"/>
        <end position="531"/>
    </location>
</feature>
<proteinExistence type="predicted"/>
<evidence type="ECO:0000256" key="1">
    <source>
        <dbReference type="SAM" id="Phobius"/>
    </source>
</evidence>
<gene>
    <name evidence="3" type="ORF">M9Y10_005811</name>
</gene>
<evidence type="ECO:0000259" key="2">
    <source>
        <dbReference type="Pfam" id="PF00149"/>
    </source>
</evidence>
<keyword evidence="1" id="KW-0472">Membrane</keyword>
<evidence type="ECO:0000313" key="4">
    <source>
        <dbReference type="Proteomes" id="UP001470230"/>
    </source>
</evidence>
<keyword evidence="1 3" id="KW-0812">Transmembrane</keyword>
<protein>
    <submittedName>
        <fullName evidence="3">Transmembrane protein 62</fullName>
    </submittedName>
</protein>
<sequence length="670" mass="78384">MPLGKYFYFSDFPIYQRVGPTTVKSNIESKFNSLSSPFIITHFSDTHVNSFNPRYGHNFEMSLNQSLLYQPSIFIHTGDLVDNFCTDTRPKYGHQCPNDYKEYKKIFQKYRQSFQYSFVVAGNHDMFGVYSFDSPNFNFLNTCKKLFDTPMKNYEEFLVSNYKVRLDDNFQINFVSLNPFTFPTAHPVMMYFAHTWKGFLDRLESIVDNIPENEKIIFYSHYPQSSFTSITNPIISRKSTTGKTIKDLIEKPNTIAFISGHNHPKKHLLEHHGSIQRNGQISSENCQYLETIGFDVKIQNKFEVITIDNERIVYHPIDSTNPPKCLITYPVPINQTTARARISDEGSLLRILCFNDRPLKIDIHGDIEGKTITNIKKIKEKVFLYEYPLKKIFESDRPNKDTKSFIKHHLSFDGDWEGEIDFYSDGIIPQFKEPKNHEYSRVYVARVSLFFIFIYLLFVTFPYTPTYLRKEEQHYFDFLLHSQNLTESLKNWFLTISGLCLRLKFQRINNVFHSILFIAVLWPIILPLSLMETEGNYGFIWTYGYYCNRVFRFSEHGQDYALYYYISVVFPLVLAGSSLAANVPLVGFGGLEAFCLFLFSFHFVSSFLWYYKLVESAGPFCMYISVYTVGLAALFPLLAFFYAELYMKTRNGRNTEWYSEGLTLVRSIPI</sequence>
<dbReference type="InterPro" id="IPR029052">
    <property type="entry name" value="Metallo-depent_PP-like"/>
</dbReference>
<feature type="transmembrane region" description="Helical" evidence="1">
    <location>
        <begin position="593"/>
        <end position="611"/>
    </location>
</feature>